<feature type="domain" description="DUF7018" evidence="1">
    <location>
        <begin position="49"/>
        <end position="152"/>
    </location>
</feature>
<comment type="caution">
    <text evidence="2">The sequence shown here is derived from an EMBL/GenBank/DDBJ whole genome shotgun (WGS) entry which is preliminary data.</text>
</comment>
<proteinExistence type="predicted"/>
<dbReference type="Pfam" id="PF22872">
    <property type="entry name" value="DUF7018"/>
    <property type="match status" value="1"/>
</dbReference>
<evidence type="ECO:0000313" key="3">
    <source>
        <dbReference type="Proteomes" id="UP000220621"/>
    </source>
</evidence>
<dbReference type="EMBL" id="NUDL01000002">
    <property type="protein sequence ID" value="PEM60116.1"/>
    <property type="molecule type" value="Genomic_DNA"/>
</dbReference>
<dbReference type="RefSeq" id="WP_064475389.1">
    <property type="nucleotide sequence ID" value="NZ_CP015257.1"/>
</dbReference>
<gene>
    <name evidence="2" type="ORF">CN611_00430</name>
</gene>
<dbReference type="PROSITE" id="PS51257">
    <property type="entry name" value="PROKAR_LIPOPROTEIN"/>
    <property type="match status" value="1"/>
</dbReference>
<organism evidence="2 3">
    <name type="scientific">Bacillus wiedmannii</name>
    <dbReference type="NCBI Taxonomy" id="1890302"/>
    <lineage>
        <taxon>Bacteria</taxon>
        <taxon>Bacillati</taxon>
        <taxon>Bacillota</taxon>
        <taxon>Bacilli</taxon>
        <taxon>Bacillales</taxon>
        <taxon>Bacillaceae</taxon>
        <taxon>Bacillus</taxon>
        <taxon>Bacillus cereus group</taxon>
    </lineage>
</organism>
<sequence>MKRKILTVVLPITLALGVGCSKDVSETKKTDSIKVAEEKQDDGRLKNAHDYKEKVNDVAKEWVNQYQVISDVIAKDPSFATTENEFKTEIGNFKVVTQKMKEIKPPKKYDDLQKELSDAMLMYEDSLTEMVEGLDKGNPETVTQSSKHMDDALKKIKKTIQTIKELNDK</sequence>
<dbReference type="InterPro" id="IPR053854">
    <property type="entry name" value="DUF7018"/>
</dbReference>
<dbReference type="Proteomes" id="UP000220621">
    <property type="component" value="Unassembled WGS sequence"/>
</dbReference>
<evidence type="ECO:0000259" key="1">
    <source>
        <dbReference type="Pfam" id="PF22872"/>
    </source>
</evidence>
<reference evidence="2 3" key="1">
    <citation type="submission" date="2017-09" db="EMBL/GenBank/DDBJ databases">
        <title>Large-scale bioinformatics analysis of Bacillus genomes uncovers conserved roles of natural products in bacterial physiology.</title>
        <authorList>
            <consortium name="Agbiome Team Llc"/>
            <person name="Bleich R.M."/>
            <person name="Grubbs K.J."/>
            <person name="Santa Maria K.C."/>
            <person name="Allen S.E."/>
            <person name="Farag S."/>
            <person name="Shank E.A."/>
            <person name="Bowers A."/>
        </authorList>
    </citation>
    <scope>NUCLEOTIDE SEQUENCE [LARGE SCALE GENOMIC DNA]</scope>
    <source>
        <strain evidence="2 3">AFS010764</strain>
    </source>
</reference>
<evidence type="ECO:0000313" key="2">
    <source>
        <dbReference type="EMBL" id="PEM60116.1"/>
    </source>
</evidence>
<protein>
    <recommendedName>
        <fullName evidence="1">DUF7018 domain-containing protein</fullName>
    </recommendedName>
</protein>
<dbReference type="AlphaFoldDB" id="A0A1A9PTX7"/>
<accession>A0A1A9PTX7</accession>
<name>A0A1A9PTX7_9BACI</name>